<dbReference type="PANTHER" id="PTHR35457:SF1">
    <property type="entry name" value="HEME A SYNTHASE"/>
    <property type="match status" value="1"/>
</dbReference>
<feature type="transmembrane region" description="Helical" evidence="12">
    <location>
        <begin position="196"/>
        <end position="214"/>
    </location>
</feature>
<evidence type="ECO:0000256" key="8">
    <source>
        <dbReference type="ARBA" id="ARBA00023133"/>
    </source>
</evidence>
<comment type="caution">
    <text evidence="13">The sequence shown here is derived from an EMBL/GenBank/DDBJ whole genome shotgun (WGS) entry which is preliminary data.</text>
</comment>
<feature type="transmembrane region" description="Helical" evidence="12">
    <location>
        <begin position="85"/>
        <end position="103"/>
    </location>
</feature>
<dbReference type="Proteomes" id="UP001156873">
    <property type="component" value="Unassembled WGS sequence"/>
</dbReference>
<keyword evidence="3 12" id="KW-0812">Transmembrane</keyword>
<evidence type="ECO:0000313" key="14">
    <source>
        <dbReference type="Proteomes" id="UP001156873"/>
    </source>
</evidence>
<evidence type="ECO:0000256" key="4">
    <source>
        <dbReference type="ARBA" id="ARBA00022723"/>
    </source>
</evidence>
<name>A0ABT6JPW2_9GAMM</name>
<evidence type="ECO:0000256" key="6">
    <source>
        <dbReference type="ARBA" id="ARBA00023002"/>
    </source>
</evidence>
<evidence type="ECO:0000256" key="7">
    <source>
        <dbReference type="ARBA" id="ARBA00023004"/>
    </source>
</evidence>
<keyword evidence="9 12" id="KW-0472">Membrane</keyword>
<feature type="transmembrane region" description="Helical" evidence="12">
    <location>
        <begin position="167"/>
        <end position="184"/>
    </location>
</feature>
<comment type="pathway">
    <text evidence="11">Porphyrin-containing compound metabolism.</text>
</comment>
<feature type="transmembrane region" description="Helical" evidence="12">
    <location>
        <begin position="135"/>
        <end position="155"/>
    </location>
</feature>
<proteinExistence type="predicted"/>
<gene>
    <name evidence="13" type="ORF">QFW81_02030</name>
</gene>
<feature type="transmembrane region" description="Helical" evidence="12">
    <location>
        <begin position="373"/>
        <end position="395"/>
    </location>
</feature>
<accession>A0ABT6JPW2</accession>
<feature type="transmembrane region" description="Helical" evidence="12">
    <location>
        <begin position="18"/>
        <end position="38"/>
    </location>
</feature>
<dbReference type="EMBL" id="JARXRO010000009">
    <property type="protein sequence ID" value="MDH5832713.1"/>
    <property type="molecule type" value="Genomic_DNA"/>
</dbReference>
<keyword evidence="8" id="KW-0350">Heme biosynthesis</keyword>
<keyword evidence="6" id="KW-0560">Oxidoreductase</keyword>
<keyword evidence="14" id="KW-1185">Reference proteome</keyword>
<keyword evidence="10" id="KW-1015">Disulfide bond</keyword>
<evidence type="ECO:0000256" key="1">
    <source>
        <dbReference type="ARBA" id="ARBA00004141"/>
    </source>
</evidence>
<evidence type="ECO:0000256" key="11">
    <source>
        <dbReference type="ARBA" id="ARBA00023444"/>
    </source>
</evidence>
<sequence length="401" mass="42806">MSTPVPSRPLVYRHFHRIAWLAVALTFGVIVFGAFVRLSDAGLSCPDWPTCYGRAAWPQAIDEARDHAASAIRPFEDHKAWREQVHRHLAATLGVLVLVLALLAARRRRFGVALVLVASALVAGAIPLYMRGQVLPALLVAGLGEALLLAAAVAWARRTAAGGARDLAPAAALTLAVVIFQALLGKWTVTMLLKPVIVMGHLLGGMLTFSLLAWMAWRATHLPIVLADARALRRWLVAAVAVLGAQIALGGWVSANYAALACGAGGWTTAQAHYIDFPKCVGQWWPPADFREGFVLWRGVGVDYEGGVLDGASRIAIQMAHRLFAVVAAGVLLALSWRLLRTPGLRGWSVALALLTVSQVLLGVLNVKLSLPLPVAVMHNGGAALLLFVLVSLLARLRRAG</sequence>
<comment type="subcellular location">
    <subcellularLocation>
        <location evidence="1">Membrane</location>
        <topology evidence="1">Multi-pass membrane protein</topology>
    </subcellularLocation>
</comment>
<evidence type="ECO:0000256" key="3">
    <source>
        <dbReference type="ARBA" id="ARBA00022692"/>
    </source>
</evidence>
<organism evidence="13 14">
    <name type="scientific">Luteimonas kalidii</name>
    <dbReference type="NCBI Taxonomy" id="3042025"/>
    <lineage>
        <taxon>Bacteria</taxon>
        <taxon>Pseudomonadati</taxon>
        <taxon>Pseudomonadota</taxon>
        <taxon>Gammaproteobacteria</taxon>
        <taxon>Lysobacterales</taxon>
        <taxon>Lysobacteraceae</taxon>
        <taxon>Luteimonas</taxon>
    </lineage>
</organism>
<dbReference type="InterPro" id="IPR003780">
    <property type="entry name" value="COX15/CtaA_fam"/>
</dbReference>
<dbReference type="PANTHER" id="PTHR35457">
    <property type="entry name" value="HEME A SYNTHASE"/>
    <property type="match status" value="1"/>
</dbReference>
<evidence type="ECO:0000256" key="5">
    <source>
        <dbReference type="ARBA" id="ARBA00022989"/>
    </source>
</evidence>
<protein>
    <submittedName>
        <fullName evidence="13">COX15/CtaA family protein</fullName>
    </submittedName>
</protein>
<evidence type="ECO:0000313" key="13">
    <source>
        <dbReference type="EMBL" id="MDH5832713.1"/>
    </source>
</evidence>
<evidence type="ECO:0000256" key="2">
    <source>
        <dbReference type="ARBA" id="ARBA00022475"/>
    </source>
</evidence>
<dbReference type="InterPro" id="IPR050450">
    <property type="entry name" value="COX15/CtaA_HemeA_synthase"/>
</dbReference>
<keyword evidence="2" id="KW-1003">Cell membrane</keyword>
<feature type="transmembrane region" description="Helical" evidence="12">
    <location>
        <begin position="235"/>
        <end position="255"/>
    </location>
</feature>
<feature type="transmembrane region" description="Helical" evidence="12">
    <location>
        <begin position="110"/>
        <end position="129"/>
    </location>
</feature>
<keyword evidence="4" id="KW-0479">Metal-binding</keyword>
<evidence type="ECO:0000256" key="10">
    <source>
        <dbReference type="ARBA" id="ARBA00023157"/>
    </source>
</evidence>
<evidence type="ECO:0000256" key="9">
    <source>
        <dbReference type="ARBA" id="ARBA00023136"/>
    </source>
</evidence>
<feature type="transmembrane region" description="Helical" evidence="12">
    <location>
        <begin position="319"/>
        <end position="340"/>
    </location>
</feature>
<evidence type="ECO:0000256" key="12">
    <source>
        <dbReference type="SAM" id="Phobius"/>
    </source>
</evidence>
<keyword evidence="5 12" id="KW-1133">Transmembrane helix</keyword>
<feature type="transmembrane region" description="Helical" evidence="12">
    <location>
        <begin position="347"/>
        <end position="367"/>
    </location>
</feature>
<reference evidence="13 14" key="1">
    <citation type="submission" date="2023-04" db="EMBL/GenBank/DDBJ databases">
        <title>Luteimonas sp. M1R5S59.</title>
        <authorList>
            <person name="Sun J.-Q."/>
        </authorList>
    </citation>
    <scope>NUCLEOTIDE SEQUENCE [LARGE SCALE GENOMIC DNA]</scope>
    <source>
        <strain evidence="13 14">M1R5S59</strain>
    </source>
</reference>
<dbReference type="Pfam" id="PF02628">
    <property type="entry name" value="COX15-CtaA"/>
    <property type="match status" value="1"/>
</dbReference>
<dbReference type="RefSeq" id="WP_280576895.1">
    <property type="nucleotide sequence ID" value="NZ_JARXRO010000009.1"/>
</dbReference>
<keyword evidence="7" id="KW-0408">Iron</keyword>